<evidence type="ECO:0000256" key="5">
    <source>
        <dbReference type="ARBA" id="ARBA00022801"/>
    </source>
</evidence>
<evidence type="ECO:0000313" key="14">
    <source>
        <dbReference type="Proteomes" id="UP001165590"/>
    </source>
</evidence>
<feature type="domain" description="Peptidase M48" evidence="12">
    <location>
        <begin position="176"/>
        <end position="390"/>
    </location>
</feature>
<keyword evidence="1" id="KW-1003">Cell membrane</keyword>
<keyword evidence="3 11" id="KW-0812">Transmembrane</keyword>
<dbReference type="Gene3D" id="3.30.2010.10">
    <property type="entry name" value="Metalloproteases ('zincins'), catalytic domain"/>
    <property type="match status" value="1"/>
</dbReference>
<evidence type="ECO:0000259" key="12">
    <source>
        <dbReference type="Pfam" id="PF01435"/>
    </source>
</evidence>
<keyword evidence="4" id="KW-0479">Metal-binding</keyword>
<evidence type="ECO:0000313" key="13">
    <source>
        <dbReference type="EMBL" id="MCX4234032.1"/>
    </source>
</evidence>
<keyword evidence="2 10" id="KW-0645">Protease</keyword>
<proteinExistence type="inferred from homology"/>
<evidence type="ECO:0000256" key="3">
    <source>
        <dbReference type="ARBA" id="ARBA00022692"/>
    </source>
</evidence>
<evidence type="ECO:0000256" key="1">
    <source>
        <dbReference type="ARBA" id="ARBA00022475"/>
    </source>
</evidence>
<dbReference type="PANTHER" id="PTHR43221">
    <property type="entry name" value="PROTEASE HTPX"/>
    <property type="match status" value="1"/>
</dbReference>
<evidence type="ECO:0000256" key="8">
    <source>
        <dbReference type="ARBA" id="ARBA00023049"/>
    </source>
</evidence>
<accession>A0ABT3V344</accession>
<comment type="cofactor">
    <cofactor evidence="10">
        <name>Zn(2+)</name>
        <dbReference type="ChEBI" id="CHEBI:29105"/>
    </cofactor>
    <text evidence="10">Binds 1 zinc ion per subunit.</text>
</comment>
<feature type="transmembrane region" description="Helical" evidence="11">
    <location>
        <begin position="116"/>
        <end position="134"/>
    </location>
</feature>
<keyword evidence="14" id="KW-1185">Reference proteome</keyword>
<name>A0ABT3V344_9ACTN</name>
<gene>
    <name evidence="13" type="ORF">K3769_14845</name>
</gene>
<evidence type="ECO:0000256" key="11">
    <source>
        <dbReference type="SAM" id="Phobius"/>
    </source>
</evidence>
<evidence type="ECO:0000256" key="4">
    <source>
        <dbReference type="ARBA" id="ARBA00022723"/>
    </source>
</evidence>
<dbReference type="RefSeq" id="WP_267026902.1">
    <property type="nucleotide sequence ID" value="NZ_JAIFZO010000002.1"/>
</dbReference>
<dbReference type="EMBL" id="JAIFZO010000002">
    <property type="protein sequence ID" value="MCX4234032.1"/>
    <property type="molecule type" value="Genomic_DNA"/>
</dbReference>
<dbReference type="InterPro" id="IPR050083">
    <property type="entry name" value="HtpX_protease"/>
</dbReference>
<protein>
    <submittedName>
        <fullName evidence="13">M48 family metallopeptidase</fullName>
    </submittedName>
</protein>
<evidence type="ECO:0000256" key="2">
    <source>
        <dbReference type="ARBA" id="ARBA00022670"/>
    </source>
</evidence>
<feature type="transmembrane region" description="Helical" evidence="11">
    <location>
        <begin position="88"/>
        <end position="110"/>
    </location>
</feature>
<keyword evidence="6 10" id="KW-0862">Zinc</keyword>
<comment type="similarity">
    <text evidence="10">Belongs to the peptidase M48 family.</text>
</comment>
<comment type="caution">
    <text evidence="13">The sequence shown here is derived from an EMBL/GenBank/DDBJ whole genome shotgun (WGS) entry which is preliminary data.</text>
</comment>
<evidence type="ECO:0000256" key="7">
    <source>
        <dbReference type="ARBA" id="ARBA00022989"/>
    </source>
</evidence>
<sequence length="432" mass="47131">MSTSVGTSGQAGETTQPCPQCGAGIRVDGRFTTWCAGCDWNVDPERPGEEPGRLERRRRRLARRHGERLAAEVAAGETLRPRRDAAGLAAYLIALTVHGVTVALAVGAMWFLVTGWGGAGMVLGLVLAVLTWTLRPRFSELPDDQPLLTRTDAPALFALIDEIAVVAGTRGVDTVAISTELNASVTTYGIRGRRLLTIGMPLWEILTPQERIALLGHELGHYSNGDTRHGLIIGNALRSLSTWRYYVAPTPNPTLVEAFVNLVFFLPRALLQGLLMLLDRLTLRATQRAEYLADSMAARAGSTDAAASVMNRFLVLDSAETMLRRETNAQQVSRRGTADRQPWQGLWERLGAHMDSVPQSEYERQRRAAILRGHSVDTTHPPTHLRHQCLLAVPPLPATVTTDGDTESRIATELTAPATTTAQRIVKHGLGR</sequence>
<dbReference type="InterPro" id="IPR001915">
    <property type="entry name" value="Peptidase_M48"/>
</dbReference>
<dbReference type="Pfam" id="PF01435">
    <property type="entry name" value="Peptidase_M48"/>
    <property type="match status" value="1"/>
</dbReference>
<evidence type="ECO:0000256" key="6">
    <source>
        <dbReference type="ARBA" id="ARBA00022833"/>
    </source>
</evidence>
<keyword evidence="7 11" id="KW-1133">Transmembrane helix</keyword>
<keyword evidence="9 11" id="KW-0472">Membrane</keyword>
<evidence type="ECO:0000256" key="10">
    <source>
        <dbReference type="RuleBase" id="RU003983"/>
    </source>
</evidence>
<reference evidence="13" key="1">
    <citation type="journal article" date="2022" name="bioRxiv">
        <title>Discovery and biosynthetic assessment of Streptomyces ortus sp nov. isolated from a deep-sea sponge.</title>
        <authorList>
            <person name="Williams S.E."/>
        </authorList>
    </citation>
    <scope>NUCLEOTIDE SEQUENCE</scope>
    <source>
        <strain evidence="13">A15ISP2-DRY2</strain>
    </source>
</reference>
<organism evidence="13 14">
    <name type="scientific">Streptomyces ortus</name>
    <dbReference type="NCBI Taxonomy" id="2867268"/>
    <lineage>
        <taxon>Bacteria</taxon>
        <taxon>Bacillati</taxon>
        <taxon>Actinomycetota</taxon>
        <taxon>Actinomycetes</taxon>
        <taxon>Kitasatosporales</taxon>
        <taxon>Streptomycetaceae</taxon>
        <taxon>Streptomyces</taxon>
    </lineage>
</organism>
<dbReference type="CDD" id="cd07328">
    <property type="entry name" value="M48_Ste24p_like"/>
    <property type="match status" value="1"/>
</dbReference>
<keyword evidence="5 10" id="KW-0378">Hydrolase</keyword>
<keyword evidence="8 10" id="KW-0482">Metalloprotease</keyword>
<dbReference type="PANTHER" id="PTHR43221:SF2">
    <property type="entry name" value="PROTEASE HTPX HOMOLOG"/>
    <property type="match status" value="1"/>
</dbReference>
<evidence type="ECO:0000256" key="9">
    <source>
        <dbReference type="ARBA" id="ARBA00023136"/>
    </source>
</evidence>
<dbReference type="Proteomes" id="UP001165590">
    <property type="component" value="Unassembled WGS sequence"/>
</dbReference>